<dbReference type="WBParaSite" id="OFLC_0001102901-mRNA-1">
    <property type="protein sequence ID" value="OFLC_0001102901-mRNA-1"/>
    <property type="gene ID" value="OFLC_0001102901"/>
</dbReference>
<dbReference type="AlphaFoldDB" id="A0A183HU67"/>
<name>A0A183HU67_9BILA</name>
<protein>
    <submittedName>
        <fullName evidence="4">WAP domain-containing protein</fullName>
    </submittedName>
</protein>
<dbReference type="EMBL" id="UZAJ01015386">
    <property type="protein sequence ID" value="VDO73215.1"/>
    <property type="molecule type" value="Genomic_DNA"/>
</dbReference>
<gene>
    <name evidence="2" type="ORF">OFLC_LOCUS11028</name>
</gene>
<accession>A0A183HU67</accession>
<feature type="signal peptide" evidence="1">
    <location>
        <begin position="1"/>
        <end position="23"/>
    </location>
</feature>
<dbReference type="Proteomes" id="UP000267606">
    <property type="component" value="Unassembled WGS sequence"/>
</dbReference>
<evidence type="ECO:0000313" key="3">
    <source>
        <dbReference type="Proteomes" id="UP000267606"/>
    </source>
</evidence>
<evidence type="ECO:0000313" key="2">
    <source>
        <dbReference type="EMBL" id="VDO73215.1"/>
    </source>
</evidence>
<keyword evidence="1" id="KW-0732">Signal</keyword>
<proteinExistence type="predicted"/>
<reference evidence="4" key="1">
    <citation type="submission" date="2016-06" db="UniProtKB">
        <authorList>
            <consortium name="WormBaseParasite"/>
        </authorList>
    </citation>
    <scope>IDENTIFICATION</scope>
</reference>
<organism evidence="4">
    <name type="scientific">Onchocerca flexuosa</name>
    <dbReference type="NCBI Taxonomy" id="387005"/>
    <lineage>
        <taxon>Eukaryota</taxon>
        <taxon>Metazoa</taxon>
        <taxon>Ecdysozoa</taxon>
        <taxon>Nematoda</taxon>
        <taxon>Chromadorea</taxon>
        <taxon>Rhabditida</taxon>
        <taxon>Spirurina</taxon>
        <taxon>Spiruromorpha</taxon>
        <taxon>Filarioidea</taxon>
        <taxon>Onchocercidae</taxon>
        <taxon>Onchocerca</taxon>
    </lineage>
</organism>
<evidence type="ECO:0000256" key="1">
    <source>
        <dbReference type="SAM" id="SignalP"/>
    </source>
</evidence>
<sequence length="80" mass="9027">MRFKWIVLLLLLVLPVMIADIDASSGNENSLDTVKERVPLRSHRFKRQCGCSKGPGVIVVCCKGGAGQKEMFRNWWLHVS</sequence>
<keyword evidence="3" id="KW-1185">Reference proteome</keyword>
<feature type="chain" id="PRO_5044552643" evidence="1">
    <location>
        <begin position="24"/>
        <end position="80"/>
    </location>
</feature>
<evidence type="ECO:0000313" key="4">
    <source>
        <dbReference type="WBParaSite" id="OFLC_0001102901-mRNA-1"/>
    </source>
</evidence>
<reference evidence="2 3" key="2">
    <citation type="submission" date="2018-11" db="EMBL/GenBank/DDBJ databases">
        <authorList>
            <consortium name="Pathogen Informatics"/>
        </authorList>
    </citation>
    <scope>NUCLEOTIDE SEQUENCE [LARGE SCALE GENOMIC DNA]</scope>
</reference>